<sequence>MDDAVRHYIDAILPTHRPLFDRLYRLVLEDHPEATMMLSYNMPTFKVGDRRLYVGVWKHWVSLYGWEQDRDGGFTARHPELTTGKGTIQLPPDVAVDLPDEELRDLVRAALGP</sequence>
<dbReference type="InterPro" id="IPR014922">
    <property type="entry name" value="YdhG-like"/>
</dbReference>
<dbReference type="EMBL" id="CADCTB010000204">
    <property type="protein sequence ID" value="CAA9272019.1"/>
    <property type="molecule type" value="Genomic_DNA"/>
</dbReference>
<reference evidence="2" key="1">
    <citation type="submission" date="2020-02" db="EMBL/GenBank/DDBJ databases">
        <authorList>
            <person name="Meier V. D."/>
        </authorList>
    </citation>
    <scope>NUCLEOTIDE SEQUENCE</scope>
    <source>
        <strain evidence="2">AVDCRST_MAG10</strain>
    </source>
</reference>
<evidence type="ECO:0000313" key="2">
    <source>
        <dbReference type="EMBL" id="CAA9272019.1"/>
    </source>
</evidence>
<protein>
    <recommendedName>
        <fullName evidence="1">YdhG-like domain-containing protein</fullName>
    </recommendedName>
</protein>
<dbReference type="Gene3D" id="3.90.1150.200">
    <property type="match status" value="1"/>
</dbReference>
<gene>
    <name evidence="2" type="ORF">AVDCRST_MAG10-3339</name>
</gene>
<name>A0A6J4JA32_9ACTN</name>
<feature type="domain" description="YdhG-like" evidence="1">
    <location>
        <begin position="16"/>
        <end position="111"/>
    </location>
</feature>
<evidence type="ECO:0000259" key="1">
    <source>
        <dbReference type="Pfam" id="PF08818"/>
    </source>
</evidence>
<accession>A0A6J4JA32</accession>
<dbReference type="SUPFAM" id="SSF159888">
    <property type="entry name" value="YdhG-like"/>
    <property type="match status" value="1"/>
</dbReference>
<dbReference type="AlphaFoldDB" id="A0A6J4JA32"/>
<dbReference type="Pfam" id="PF08818">
    <property type="entry name" value="DUF1801"/>
    <property type="match status" value="1"/>
</dbReference>
<proteinExistence type="predicted"/>
<organism evidence="2">
    <name type="scientific">uncultured Acidimicrobiales bacterium</name>
    <dbReference type="NCBI Taxonomy" id="310071"/>
    <lineage>
        <taxon>Bacteria</taxon>
        <taxon>Bacillati</taxon>
        <taxon>Actinomycetota</taxon>
        <taxon>Acidimicrobiia</taxon>
        <taxon>Acidimicrobiales</taxon>
        <taxon>environmental samples</taxon>
    </lineage>
</organism>